<protein>
    <submittedName>
        <fullName evidence="4">ATP-binding protein</fullName>
    </submittedName>
</protein>
<keyword evidence="1" id="KW-0723">Serine/threonine-protein kinase</keyword>
<proteinExistence type="predicted"/>
<dbReference type="CDD" id="cd16936">
    <property type="entry name" value="HATPase_RsbW-like"/>
    <property type="match status" value="1"/>
</dbReference>
<keyword evidence="5" id="KW-1185">Reference proteome</keyword>
<dbReference type="Gene3D" id="3.30.565.10">
    <property type="entry name" value="Histidine kinase-like ATPase, C-terminal domain"/>
    <property type="match status" value="1"/>
</dbReference>
<comment type="caution">
    <text evidence="4">The sequence shown here is derived from an EMBL/GenBank/DDBJ whole genome shotgun (WGS) entry which is preliminary data.</text>
</comment>
<evidence type="ECO:0000313" key="4">
    <source>
        <dbReference type="EMBL" id="MXG88332.1"/>
    </source>
</evidence>
<accession>A0A6L7EY22</accession>
<dbReference type="GO" id="GO:0004674">
    <property type="term" value="F:protein serine/threonine kinase activity"/>
    <property type="evidence" value="ECO:0007669"/>
    <property type="project" value="UniProtKB-KW"/>
</dbReference>
<keyword evidence="4" id="KW-0547">Nucleotide-binding</keyword>
<dbReference type="Pfam" id="PF13581">
    <property type="entry name" value="HATPase_c_2"/>
    <property type="match status" value="1"/>
</dbReference>
<feature type="domain" description="Histidine kinase/HSP90-like ATPase" evidence="3">
    <location>
        <begin position="22"/>
        <end position="136"/>
    </location>
</feature>
<feature type="region of interest" description="Disordered" evidence="2">
    <location>
        <begin position="1"/>
        <end position="20"/>
    </location>
</feature>
<dbReference type="AlphaFoldDB" id="A0A6L7EY22"/>
<evidence type="ECO:0000256" key="1">
    <source>
        <dbReference type="ARBA" id="ARBA00022527"/>
    </source>
</evidence>
<dbReference type="InterPro" id="IPR036890">
    <property type="entry name" value="HATPase_C_sf"/>
</dbReference>
<organism evidence="4 5">
    <name type="scientific">Nocardioides flavescens</name>
    <dbReference type="NCBI Taxonomy" id="2691959"/>
    <lineage>
        <taxon>Bacteria</taxon>
        <taxon>Bacillati</taxon>
        <taxon>Actinomycetota</taxon>
        <taxon>Actinomycetes</taxon>
        <taxon>Propionibacteriales</taxon>
        <taxon>Nocardioidaceae</taxon>
        <taxon>Nocardioides</taxon>
    </lineage>
</organism>
<dbReference type="Proteomes" id="UP000473325">
    <property type="component" value="Unassembled WGS sequence"/>
</dbReference>
<keyword evidence="1" id="KW-0808">Transferase</keyword>
<dbReference type="GO" id="GO:0005524">
    <property type="term" value="F:ATP binding"/>
    <property type="evidence" value="ECO:0007669"/>
    <property type="project" value="UniProtKB-KW"/>
</dbReference>
<evidence type="ECO:0000259" key="3">
    <source>
        <dbReference type="Pfam" id="PF13581"/>
    </source>
</evidence>
<dbReference type="SUPFAM" id="SSF55874">
    <property type="entry name" value="ATPase domain of HSP90 chaperone/DNA topoisomerase II/histidine kinase"/>
    <property type="match status" value="1"/>
</dbReference>
<dbReference type="InterPro" id="IPR003594">
    <property type="entry name" value="HATPase_dom"/>
</dbReference>
<evidence type="ECO:0000313" key="5">
    <source>
        <dbReference type="Proteomes" id="UP000473325"/>
    </source>
</evidence>
<dbReference type="InterPro" id="IPR050267">
    <property type="entry name" value="Anti-sigma-factor_SerPK"/>
</dbReference>
<dbReference type="RefSeq" id="WP_160874608.1">
    <property type="nucleotide sequence ID" value="NZ_WUEK01000001.1"/>
</dbReference>
<name>A0A6L7EY22_9ACTN</name>
<dbReference type="PANTHER" id="PTHR35526">
    <property type="entry name" value="ANTI-SIGMA-F FACTOR RSBW-RELATED"/>
    <property type="match status" value="1"/>
</dbReference>
<dbReference type="EMBL" id="WUEK01000001">
    <property type="protein sequence ID" value="MXG88332.1"/>
    <property type="molecule type" value="Genomic_DNA"/>
</dbReference>
<evidence type="ECO:0000256" key="2">
    <source>
        <dbReference type="SAM" id="MobiDB-lite"/>
    </source>
</evidence>
<keyword evidence="4" id="KW-0067">ATP-binding</keyword>
<keyword evidence="1" id="KW-0418">Kinase</keyword>
<gene>
    <name evidence="4" type="ORF">GRQ65_02065</name>
</gene>
<dbReference type="PANTHER" id="PTHR35526:SF3">
    <property type="entry name" value="ANTI-SIGMA-F FACTOR RSBW"/>
    <property type="match status" value="1"/>
</dbReference>
<sequence length="141" mass="15081">MSTAHQSTAHGPGDPCTTVHLPHDAGAARVAREQMTSELRSRGCPGPFVMDAEIVLGELVANAYEHGRPNASGEVEVSWCLLGDRLRLSVIDGGDVSELEPKRVGPESPRGRGLHIVDFICDNWSTDNDNGTRVTAELALP</sequence>
<reference evidence="4 5" key="1">
    <citation type="submission" date="2019-12" db="EMBL/GenBank/DDBJ databases">
        <authorList>
            <person name="Kun Z."/>
        </authorList>
    </citation>
    <scope>NUCLEOTIDE SEQUENCE [LARGE SCALE GENOMIC DNA]</scope>
    <source>
        <strain evidence="4 5">YIM 123512</strain>
    </source>
</reference>